<feature type="compositionally biased region" description="Basic and acidic residues" evidence="5">
    <location>
        <begin position="522"/>
        <end position="535"/>
    </location>
</feature>
<evidence type="ECO:0008006" key="11">
    <source>
        <dbReference type="Google" id="ProtNLM"/>
    </source>
</evidence>
<evidence type="ECO:0000256" key="1">
    <source>
        <dbReference type="ARBA" id="ARBA00004141"/>
    </source>
</evidence>
<keyword evidence="3 6" id="KW-1133">Transmembrane helix</keyword>
<dbReference type="AlphaFoldDB" id="A0A3D8Q4U0"/>
<dbReference type="GO" id="GO:0007189">
    <property type="term" value="P:adenylate cyclase-activating G protein-coupled receptor signaling pathway"/>
    <property type="evidence" value="ECO:0007669"/>
    <property type="project" value="TreeGrafter"/>
</dbReference>
<dbReference type="GO" id="GO:0004930">
    <property type="term" value="F:G protein-coupled receptor activity"/>
    <property type="evidence" value="ECO:0007669"/>
    <property type="project" value="TreeGrafter"/>
</dbReference>
<evidence type="ECO:0000313" key="9">
    <source>
        <dbReference type="EMBL" id="RDW56648.1"/>
    </source>
</evidence>
<feature type="transmembrane region" description="Helical" evidence="6">
    <location>
        <begin position="123"/>
        <end position="151"/>
    </location>
</feature>
<dbReference type="PANTHER" id="PTHR23112">
    <property type="entry name" value="G PROTEIN-COUPLED RECEPTOR 157-RELATED"/>
    <property type="match status" value="1"/>
</dbReference>
<sequence length="575" mass="64527">MAPIAGSFETFASKVSFTIAAIRSNILGAHGNTNTTQTLTPHQSHILGGLAIVAASISLLATILAVYWFSKMARNFRHHLIMLLILGDAYKSLWYLVAPAVVLSKGDFGNDGYLVQNKSFCQVAGFMIAFGMESSDIAMLMIAVHTAVTVWKQTVVITEGGLYPYRLIVYIIWVVWPLLAASLAFINPLGGYASNGTLCYLPVRPFWYRLALSWIPRYLIFSTICGLYIAIYIYVHRHFRKFELSSGSTWDQVSSQSIAPCTIPGRKLSGYAPDADLPPLSEILTLDLPLPSHMTGNGQGLAIQDEKADKVSYWSANFSFGFKKTNTVETRFSWHRSSFGSHVSNGPLHMDRRSSTQPILPTRIHKTHSSEAFPPVPASAPPDRGEDLIMRSRRAAILRQLRLLFLYPLFYMLMWVTPFVNHCLSYTDYFVIHPAFGLRAVSSFMLPFQCFVDCTVFIVKEKPWRYIPGSDGTFIGSFRFWTHDIDDNPPSIKRNSYLNKGPGRTQSEMVAEARTAYARREQELEGSKEEAELRTARRQASLAARGGRDMSWWDEEERNSSEQRGISDTSGSTIM</sequence>
<dbReference type="InterPro" id="IPR022596">
    <property type="entry name" value="GPR1/2/3_C"/>
</dbReference>
<dbReference type="SUPFAM" id="SSF81321">
    <property type="entry name" value="Family A G protein-coupled receptor-like"/>
    <property type="match status" value="1"/>
</dbReference>
<organism evidence="9 10">
    <name type="scientific">Coleophoma crateriformis</name>
    <dbReference type="NCBI Taxonomy" id="565419"/>
    <lineage>
        <taxon>Eukaryota</taxon>
        <taxon>Fungi</taxon>
        <taxon>Dikarya</taxon>
        <taxon>Ascomycota</taxon>
        <taxon>Pezizomycotina</taxon>
        <taxon>Leotiomycetes</taxon>
        <taxon>Helotiales</taxon>
        <taxon>Dermateaceae</taxon>
        <taxon>Coleophoma</taxon>
    </lineage>
</organism>
<feature type="transmembrane region" description="Helical" evidence="6">
    <location>
        <begin position="401"/>
        <end position="420"/>
    </location>
</feature>
<feature type="transmembrane region" description="Helical" evidence="6">
    <location>
        <begin position="46"/>
        <end position="69"/>
    </location>
</feature>
<comment type="caution">
    <text evidence="9">The sequence shown here is derived from an EMBL/GenBank/DDBJ whole genome shotgun (WGS) entry which is preliminary data.</text>
</comment>
<keyword evidence="4 6" id="KW-0472">Membrane</keyword>
<keyword evidence="10" id="KW-1185">Reference proteome</keyword>
<feature type="domain" description="G protein-coupled receptor GPR1/2/3 C-terminal" evidence="8">
    <location>
        <begin position="392"/>
        <end position="466"/>
    </location>
</feature>
<evidence type="ECO:0000256" key="4">
    <source>
        <dbReference type="ARBA" id="ARBA00023136"/>
    </source>
</evidence>
<accession>A0A3D8Q4U0</accession>
<dbReference type="Pfam" id="PF11970">
    <property type="entry name" value="GPR_Gpa2_C"/>
    <property type="match status" value="1"/>
</dbReference>
<dbReference type="EMBL" id="PDLN01000025">
    <property type="protein sequence ID" value="RDW56648.1"/>
    <property type="molecule type" value="Genomic_DNA"/>
</dbReference>
<evidence type="ECO:0000256" key="3">
    <source>
        <dbReference type="ARBA" id="ARBA00022989"/>
    </source>
</evidence>
<reference evidence="9 10" key="1">
    <citation type="journal article" date="2018" name="IMA Fungus">
        <title>IMA Genome-F 9: Draft genome sequence of Annulohypoxylon stygium, Aspergillus mulundensis, Berkeleyomyces basicola (syn. Thielaviopsis basicola), Ceratocystis smalleyi, two Cercospora beticola strains, Coleophoma cylindrospora, Fusarium fracticaudum, Phialophora cf. hyalina, and Morchella septimelata.</title>
        <authorList>
            <person name="Wingfield B.D."/>
            <person name="Bills G.F."/>
            <person name="Dong Y."/>
            <person name="Huang W."/>
            <person name="Nel W.J."/>
            <person name="Swalarsk-Parry B.S."/>
            <person name="Vaghefi N."/>
            <person name="Wilken P.M."/>
            <person name="An Z."/>
            <person name="de Beer Z.W."/>
            <person name="De Vos L."/>
            <person name="Chen L."/>
            <person name="Duong T.A."/>
            <person name="Gao Y."/>
            <person name="Hammerbacher A."/>
            <person name="Kikkert J.R."/>
            <person name="Li Y."/>
            <person name="Li H."/>
            <person name="Li K."/>
            <person name="Li Q."/>
            <person name="Liu X."/>
            <person name="Ma X."/>
            <person name="Naidoo K."/>
            <person name="Pethybridge S.J."/>
            <person name="Sun J."/>
            <person name="Steenkamp E.T."/>
            <person name="van der Nest M.A."/>
            <person name="van Wyk S."/>
            <person name="Wingfield M.J."/>
            <person name="Xiong C."/>
            <person name="Yue Q."/>
            <person name="Zhang X."/>
        </authorList>
    </citation>
    <scope>NUCLEOTIDE SEQUENCE [LARGE SCALE GENOMIC DNA]</scope>
    <source>
        <strain evidence="9 10">BP5796</strain>
    </source>
</reference>
<evidence type="ECO:0000256" key="6">
    <source>
        <dbReference type="SAM" id="Phobius"/>
    </source>
</evidence>
<proteinExistence type="predicted"/>
<evidence type="ECO:0000256" key="5">
    <source>
        <dbReference type="SAM" id="MobiDB-lite"/>
    </source>
</evidence>
<feature type="transmembrane region" description="Helical" evidence="6">
    <location>
        <begin position="206"/>
        <end position="235"/>
    </location>
</feature>
<feature type="domain" description="Glucose receptor Git3-like N-terminal" evidence="7">
    <location>
        <begin position="50"/>
        <end position="241"/>
    </location>
</feature>
<dbReference type="OrthoDB" id="5368598at2759"/>
<feature type="transmembrane region" description="Helical" evidence="6">
    <location>
        <begin position="81"/>
        <end position="103"/>
    </location>
</feature>
<dbReference type="GO" id="GO:0005886">
    <property type="term" value="C:plasma membrane"/>
    <property type="evidence" value="ECO:0007669"/>
    <property type="project" value="TreeGrafter"/>
</dbReference>
<dbReference type="Pfam" id="PF11710">
    <property type="entry name" value="Git3"/>
    <property type="match status" value="1"/>
</dbReference>
<evidence type="ECO:0000259" key="7">
    <source>
        <dbReference type="Pfam" id="PF11710"/>
    </source>
</evidence>
<keyword evidence="2 6" id="KW-0812">Transmembrane</keyword>
<feature type="compositionally biased region" description="Polar residues" evidence="5">
    <location>
        <begin position="562"/>
        <end position="575"/>
    </location>
</feature>
<feature type="region of interest" description="Disordered" evidence="5">
    <location>
        <begin position="522"/>
        <end position="575"/>
    </location>
</feature>
<feature type="transmembrane region" description="Helical" evidence="6">
    <location>
        <begin position="440"/>
        <end position="459"/>
    </location>
</feature>
<name>A0A3D8Q4U0_9HELO</name>
<feature type="transmembrane region" description="Helical" evidence="6">
    <location>
        <begin position="163"/>
        <end position="186"/>
    </location>
</feature>
<evidence type="ECO:0000259" key="8">
    <source>
        <dbReference type="Pfam" id="PF11970"/>
    </source>
</evidence>
<gene>
    <name evidence="9" type="ORF">BP5796_13113</name>
</gene>
<protein>
    <recommendedName>
        <fullName evidence="11">G-protein coupled receptors family 1 profile domain-containing protein</fullName>
    </recommendedName>
</protein>
<dbReference type="Proteomes" id="UP000256328">
    <property type="component" value="Unassembled WGS sequence"/>
</dbReference>
<comment type="subcellular location">
    <subcellularLocation>
        <location evidence="1">Membrane</location>
        <topology evidence="1">Multi-pass membrane protein</topology>
    </subcellularLocation>
</comment>
<dbReference type="InterPro" id="IPR023041">
    <property type="entry name" value="Glucose_rcpt_Git3-like_N"/>
</dbReference>
<evidence type="ECO:0000256" key="2">
    <source>
        <dbReference type="ARBA" id="ARBA00022692"/>
    </source>
</evidence>
<evidence type="ECO:0000313" key="10">
    <source>
        <dbReference type="Proteomes" id="UP000256328"/>
    </source>
</evidence>
<dbReference type="PANTHER" id="PTHR23112:SF37">
    <property type="entry name" value="G PROTEIN-COUPLED RECEPTOR GPR1"/>
    <property type="match status" value="1"/>
</dbReference>
<dbReference type="Gene3D" id="1.20.1070.10">
    <property type="entry name" value="Rhodopsin 7-helix transmembrane proteins"/>
    <property type="match status" value="1"/>
</dbReference>